<dbReference type="PANTHER" id="PTHR43133:SF8">
    <property type="entry name" value="RNA POLYMERASE SIGMA FACTOR HI_1459-RELATED"/>
    <property type="match status" value="1"/>
</dbReference>
<dbReference type="Pfam" id="PF04542">
    <property type="entry name" value="Sigma70_r2"/>
    <property type="match status" value="1"/>
</dbReference>
<dbReference type="NCBIfam" id="TIGR02937">
    <property type="entry name" value="sigma70-ECF"/>
    <property type="match status" value="1"/>
</dbReference>
<keyword evidence="5" id="KW-0804">Transcription</keyword>
<dbReference type="InterPro" id="IPR041916">
    <property type="entry name" value="Anti_sigma_zinc_sf"/>
</dbReference>
<keyword evidence="4" id="KW-0238">DNA-binding</keyword>
<feature type="region of interest" description="Disordered" evidence="6">
    <location>
        <begin position="319"/>
        <end position="407"/>
    </location>
</feature>
<dbReference type="InterPro" id="IPR007627">
    <property type="entry name" value="RNA_pol_sigma70_r2"/>
</dbReference>
<feature type="compositionally biased region" description="Low complexity" evidence="6">
    <location>
        <begin position="321"/>
        <end position="331"/>
    </location>
</feature>
<dbReference type="Gene3D" id="1.10.10.10">
    <property type="entry name" value="Winged helix-like DNA-binding domain superfamily/Winged helix DNA-binding domain"/>
    <property type="match status" value="1"/>
</dbReference>
<keyword evidence="3" id="KW-0731">Sigma factor</keyword>
<feature type="domain" description="Putative zinc-finger" evidence="8">
    <location>
        <begin position="192"/>
        <end position="226"/>
    </location>
</feature>
<dbReference type="Pfam" id="PF13490">
    <property type="entry name" value="zf-HC2"/>
    <property type="match status" value="1"/>
</dbReference>
<comment type="similarity">
    <text evidence="1">Belongs to the sigma-70 factor family. ECF subfamily.</text>
</comment>
<comment type="caution">
    <text evidence="9">The sequence shown here is derived from an EMBL/GenBank/DDBJ whole genome shotgun (WGS) entry which is preliminary data.</text>
</comment>
<evidence type="ECO:0000256" key="5">
    <source>
        <dbReference type="ARBA" id="ARBA00023163"/>
    </source>
</evidence>
<dbReference type="PANTHER" id="PTHR43133">
    <property type="entry name" value="RNA POLYMERASE ECF-TYPE SIGMA FACTO"/>
    <property type="match status" value="1"/>
</dbReference>
<evidence type="ECO:0000256" key="1">
    <source>
        <dbReference type="ARBA" id="ARBA00010641"/>
    </source>
</evidence>
<dbReference type="EMBL" id="JAGGMS010000001">
    <property type="protein sequence ID" value="MBP2186691.1"/>
    <property type="molecule type" value="Genomic_DNA"/>
</dbReference>
<dbReference type="Proteomes" id="UP000741013">
    <property type="component" value="Unassembled WGS sequence"/>
</dbReference>
<evidence type="ECO:0000313" key="10">
    <source>
        <dbReference type="Proteomes" id="UP000741013"/>
    </source>
</evidence>
<reference evidence="9 10" key="1">
    <citation type="submission" date="2021-03" db="EMBL/GenBank/DDBJ databases">
        <title>Sequencing the genomes of 1000 actinobacteria strains.</title>
        <authorList>
            <person name="Klenk H.-P."/>
        </authorList>
    </citation>
    <scope>NUCLEOTIDE SEQUENCE [LARGE SCALE GENOMIC DNA]</scope>
    <source>
        <strain evidence="9 10">DSM 45510</strain>
    </source>
</reference>
<feature type="compositionally biased region" description="Low complexity" evidence="6">
    <location>
        <begin position="383"/>
        <end position="397"/>
    </location>
</feature>
<organism evidence="9 10">
    <name type="scientific">Amycolatopsis magusensis</name>
    <dbReference type="NCBI Taxonomy" id="882444"/>
    <lineage>
        <taxon>Bacteria</taxon>
        <taxon>Bacillati</taxon>
        <taxon>Actinomycetota</taxon>
        <taxon>Actinomycetes</taxon>
        <taxon>Pseudonocardiales</taxon>
        <taxon>Pseudonocardiaceae</taxon>
        <taxon>Amycolatopsis</taxon>
    </lineage>
</organism>
<evidence type="ECO:0000259" key="7">
    <source>
        <dbReference type="Pfam" id="PF04542"/>
    </source>
</evidence>
<keyword evidence="10" id="KW-1185">Reference proteome</keyword>
<dbReference type="SUPFAM" id="SSF88659">
    <property type="entry name" value="Sigma3 and sigma4 domains of RNA polymerase sigma factors"/>
    <property type="match status" value="1"/>
</dbReference>
<dbReference type="Gene3D" id="1.10.10.1320">
    <property type="entry name" value="Anti-sigma factor, zinc-finger domain"/>
    <property type="match status" value="1"/>
</dbReference>
<dbReference type="SUPFAM" id="SSF88946">
    <property type="entry name" value="Sigma2 domain of RNA polymerase sigma factors"/>
    <property type="match status" value="1"/>
</dbReference>
<name>A0ABS4Q4T1_9PSEU</name>
<evidence type="ECO:0000313" key="9">
    <source>
        <dbReference type="EMBL" id="MBP2186691.1"/>
    </source>
</evidence>
<evidence type="ECO:0000259" key="8">
    <source>
        <dbReference type="Pfam" id="PF13490"/>
    </source>
</evidence>
<proteinExistence type="inferred from homology"/>
<evidence type="ECO:0000256" key="6">
    <source>
        <dbReference type="SAM" id="MobiDB-lite"/>
    </source>
</evidence>
<dbReference type="InterPro" id="IPR013324">
    <property type="entry name" value="RNA_pol_sigma_r3/r4-like"/>
</dbReference>
<dbReference type="InterPro" id="IPR014284">
    <property type="entry name" value="RNA_pol_sigma-70_dom"/>
</dbReference>
<dbReference type="InterPro" id="IPR013325">
    <property type="entry name" value="RNA_pol_sigma_r2"/>
</dbReference>
<dbReference type="InterPro" id="IPR039425">
    <property type="entry name" value="RNA_pol_sigma-70-like"/>
</dbReference>
<protein>
    <submittedName>
        <fullName evidence="9">RNA polymerase sigma factor (Sigma-70 family)</fullName>
    </submittedName>
</protein>
<evidence type="ECO:0000256" key="3">
    <source>
        <dbReference type="ARBA" id="ARBA00023082"/>
    </source>
</evidence>
<evidence type="ECO:0000256" key="2">
    <source>
        <dbReference type="ARBA" id="ARBA00023015"/>
    </source>
</evidence>
<dbReference type="InterPro" id="IPR036388">
    <property type="entry name" value="WH-like_DNA-bd_sf"/>
</dbReference>
<dbReference type="RefSeq" id="WP_209669943.1">
    <property type="nucleotide sequence ID" value="NZ_JAGGMS010000001.1"/>
</dbReference>
<keyword evidence="2" id="KW-0805">Transcription regulation</keyword>
<dbReference type="InterPro" id="IPR027383">
    <property type="entry name" value="Znf_put"/>
</dbReference>
<dbReference type="Gene3D" id="1.10.1740.10">
    <property type="match status" value="1"/>
</dbReference>
<feature type="domain" description="RNA polymerase sigma-70 region 2" evidence="7">
    <location>
        <begin position="27"/>
        <end position="95"/>
    </location>
</feature>
<gene>
    <name evidence="9" type="ORF">JOM49_008217</name>
</gene>
<evidence type="ECO:0000256" key="4">
    <source>
        <dbReference type="ARBA" id="ARBA00023125"/>
    </source>
</evidence>
<accession>A0ABS4Q4T1</accession>
<sequence length="407" mass="42753">MWEQDWALDEVQLDAVRDGDFGACDVLFRRHAPAARRAAGRWVRDAADCEDLVAEAFVRVLIAVRSGAGPRQELRPYLLTTMRHLAINWQRRHARVDLREEVPDRIVAGTGADELMVRRWQAGLAWAAFCSLPGRWRTVVWHTEVEGTPAAELAPLLGVSPNGVAVLAMRAREGLRRAYLQVQVPDGSRPECDEMRADMGAWVRDGLSPRRSARIAAHVGRCADCRAVAAALTETNQELRPALARRHAGSVLVSLSAGMATGGGKVAAVVAAAVVAIAGGGVPVPPLMPVPAPVPEKVISAPAPPQPAAAGGRIYSVRPIAAPSPANPANPTERTGTAVDLHSAEGSGPNRAACSGRGCGNAKADKANSGGGNKWAGQPAPPGHSKSGTKSSTTPPGQQKKTDRGKG</sequence>